<dbReference type="EMBL" id="CATQJL010000316">
    <property type="protein sequence ID" value="CAJ0604911.1"/>
    <property type="molecule type" value="Genomic_DNA"/>
</dbReference>
<dbReference type="InterPro" id="IPR027267">
    <property type="entry name" value="AH/BAR_dom_sf"/>
</dbReference>
<sequence>MSKERVVELPTTSPIWTNMSTPRTPISPKRRNKMPRLMRAGNREDYPVEFLDTVERIDVICQSLKRLERLGKVSSRDAQRRQKIFCKASEMFKDYGDQLLSSTSAAIFQQASTKFFEIGDLFVKEADVLQQKYTAAIREFNKTEMKTLKRSFKDLAKARRRLNKARKKANNDVDENTKAALDEAQKNHDECFAAAREALLNFMKSTAFFGEAANAYLVAETDLCEKIHFELSSLGVVATYTAKSDY</sequence>
<evidence type="ECO:0000313" key="3">
    <source>
        <dbReference type="Proteomes" id="UP001176961"/>
    </source>
</evidence>
<evidence type="ECO:0000313" key="2">
    <source>
        <dbReference type="EMBL" id="CAJ0604911.1"/>
    </source>
</evidence>
<gene>
    <name evidence="2" type="ORF">CYNAS_LOCUS16894</name>
</gene>
<organism evidence="2 3">
    <name type="scientific">Cylicocyclus nassatus</name>
    <name type="common">Nematode worm</name>
    <dbReference type="NCBI Taxonomy" id="53992"/>
    <lineage>
        <taxon>Eukaryota</taxon>
        <taxon>Metazoa</taxon>
        <taxon>Ecdysozoa</taxon>
        <taxon>Nematoda</taxon>
        <taxon>Chromadorea</taxon>
        <taxon>Rhabditida</taxon>
        <taxon>Rhabditina</taxon>
        <taxon>Rhabditomorpha</taxon>
        <taxon>Strongyloidea</taxon>
        <taxon>Strongylidae</taxon>
        <taxon>Cylicocyclus</taxon>
    </lineage>
</organism>
<proteinExistence type="predicted"/>
<dbReference type="Gene3D" id="1.20.1270.60">
    <property type="entry name" value="Arfaptin homology (AH) domain/BAR domain"/>
    <property type="match status" value="1"/>
</dbReference>
<comment type="caution">
    <text evidence="2">The sequence shown here is derived from an EMBL/GenBank/DDBJ whole genome shotgun (WGS) entry which is preliminary data.</text>
</comment>
<accession>A0AA36MAL1</accession>
<dbReference type="AlphaFoldDB" id="A0AA36MAL1"/>
<dbReference type="SUPFAM" id="SSF103657">
    <property type="entry name" value="BAR/IMD domain-like"/>
    <property type="match status" value="1"/>
</dbReference>
<keyword evidence="1" id="KW-0175">Coiled coil</keyword>
<protein>
    <recommendedName>
        <fullName evidence="4">BAR domain-containing protein</fullName>
    </recommendedName>
</protein>
<dbReference type="Proteomes" id="UP001176961">
    <property type="component" value="Unassembled WGS sequence"/>
</dbReference>
<keyword evidence="3" id="KW-1185">Reference proteome</keyword>
<name>A0AA36MAL1_CYLNA</name>
<evidence type="ECO:0008006" key="4">
    <source>
        <dbReference type="Google" id="ProtNLM"/>
    </source>
</evidence>
<feature type="coiled-coil region" evidence="1">
    <location>
        <begin position="145"/>
        <end position="179"/>
    </location>
</feature>
<reference evidence="2" key="1">
    <citation type="submission" date="2023-07" db="EMBL/GenBank/DDBJ databases">
        <authorList>
            <consortium name="CYATHOMIX"/>
        </authorList>
    </citation>
    <scope>NUCLEOTIDE SEQUENCE</scope>
    <source>
        <strain evidence="2">N/A</strain>
    </source>
</reference>
<evidence type="ECO:0000256" key="1">
    <source>
        <dbReference type="SAM" id="Coils"/>
    </source>
</evidence>